<dbReference type="EMBL" id="JARKNE010000004">
    <property type="protein sequence ID" value="KAK5835827.1"/>
    <property type="molecule type" value="Genomic_DNA"/>
</dbReference>
<comment type="caution">
    <text evidence="2">The sequence shown here is derived from an EMBL/GenBank/DDBJ whole genome shotgun (WGS) entry which is preliminary data.</text>
</comment>
<evidence type="ECO:0000259" key="1">
    <source>
        <dbReference type="Pfam" id="PF10536"/>
    </source>
</evidence>
<organism evidence="2 3">
    <name type="scientific">Gossypium arboreum</name>
    <name type="common">Tree cotton</name>
    <name type="synonym">Gossypium nanking</name>
    <dbReference type="NCBI Taxonomy" id="29729"/>
    <lineage>
        <taxon>Eukaryota</taxon>
        <taxon>Viridiplantae</taxon>
        <taxon>Streptophyta</taxon>
        <taxon>Embryophyta</taxon>
        <taxon>Tracheophyta</taxon>
        <taxon>Spermatophyta</taxon>
        <taxon>Magnoliopsida</taxon>
        <taxon>eudicotyledons</taxon>
        <taxon>Gunneridae</taxon>
        <taxon>Pentapetalae</taxon>
        <taxon>rosids</taxon>
        <taxon>malvids</taxon>
        <taxon>Malvales</taxon>
        <taxon>Malvaceae</taxon>
        <taxon>Malvoideae</taxon>
        <taxon>Gossypium</taxon>
    </lineage>
</organism>
<sequence length="196" mass="21566">MPYLDAVGFGTTASIQMFDLRVDLIFVLVDWWCLKTHTFLLKFGECTISLEDFATQLRLSVDGDVVTCPSKVVEPLAHCCDLLGRSSGDGESRFTNLKISLLKENFQKILSSATESKLMCTAQASILQPTGGYWEVGDTHCLLPYDKGIHQGQISVDAIFCTRRCVCHSTVGSQTCTCVVHQCIDVKLFKGGVVQC</sequence>
<dbReference type="InterPro" id="IPR019557">
    <property type="entry name" value="AminoTfrase-like_pln_mobile"/>
</dbReference>
<dbReference type="PANTHER" id="PTHR46033">
    <property type="entry name" value="PROTEIN MAIN-LIKE 2"/>
    <property type="match status" value="1"/>
</dbReference>
<name>A0ABR0Q982_GOSAR</name>
<dbReference type="InterPro" id="IPR044824">
    <property type="entry name" value="MAIN-like"/>
</dbReference>
<gene>
    <name evidence="2" type="ORF">PVK06_011537</name>
</gene>
<evidence type="ECO:0000313" key="2">
    <source>
        <dbReference type="EMBL" id="KAK5835827.1"/>
    </source>
</evidence>
<proteinExistence type="predicted"/>
<protein>
    <recommendedName>
        <fullName evidence="1">Aminotransferase-like plant mobile domain-containing protein</fullName>
    </recommendedName>
</protein>
<evidence type="ECO:0000313" key="3">
    <source>
        <dbReference type="Proteomes" id="UP001358586"/>
    </source>
</evidence>
<dbReference type="Pfam" id="PF10536">
    <property type="entry name" value="PMD"/>
    <property type="match status" value="1"/>
</dbReference>
<accession>A0ABR0Q982</accession>
<reference evidence="2 3" key="1">
    <citation type="submission" date="2023-03" db="EMBL/GenBank/DDBJ databases">
        <title>WGS of Gossypium arboreum.</title>
        <authorList>
            <person name="Yu D."/>
        </authorList>
    </citation>
    <scope>NUCLEOTIDE SEQUENCE [LARGE SCALE GENOMIC DNA]</scope>
    <source>
        <tissue evidence="2">Leaf</tissue>
    </source>
</reference>
<dbReference type="Proteomes" id="UP001358586">
    <property type="component" value="Chromosome 4"/>
</dbReference>
<feature type="domain" description="Aminotransferase-like plant mobile" evidence="1">
    <location>
        <begin position="8"/>
        <end position="107"/>
    </location>
</feature>
<dbReference type="PANTHER" id="PTHR46033:SF8">
    <property type="entry name" value="PROTEIN MAINTENANCE OF MERISTEMS-LIKE"/>
    <property type="match status" value="1"/>
</dbReference>
<keyword evidence="3" id="KW-1185">Reference proteome</keyword>